<keyword evidence="6 12" id="KW-0547">Nucleotide-binding</keyword>
<dbReference type="PROSITE" id="PS50011">
    <property type="entry name" value="PROTEIN_KINASE_DOM"/>
    <property type="match status" value="1"/>
</dbReference>
<keyword evidence="7 16" id="KW-0418">Kinase</keyword>
<dbReference type="CDD" id="cd14663">
    <property type="entry name" value="STKc_SnRK3"/>
    <property type="match status" value="1"/>
</dbReference>
<dbReference type="InterPro" id="IPR018451">
    <property type="entry name" value="NAF/FISL_domain"/>
</dbReference>
<evidence type="ECO:0000313" key="17">
    <source>
        <dbReference type="Proteomes" id="UP001237642"/>
    </source>
</evidence>
<dbReference type="GO" id="GO:0004674">
    <property type="term" value="F:protein serine/threonine kinase activity"/>
    <property type="evidence" value="ECO:0007669"/>
    <property type="project" value="UniProtKB-KW"/>
</dbReference>
<evidence type="ECO:0000256" key="13">
    <source>
        <dbReference type="RuleBase" id="RU000304"/>
    </source>
</evidence>
<dbReference type="CDD" id="cd12195">
    <property type="entry name" value="CIPK_C"/>
    <property type="match status" value="1"/>
</dbReference>
<evidence type="ECO:0000259" key="15">
    <source>
        <dbReference type="PROSITE" id="PS50816"/>
    </source>
</evidence>
<evidence type="ECO:0000256" key="8">
    <source>
        <dbReference type="ARBA" id="ARBA00022840"/>
    </source>
</evidence>
<dbReference type="SUPFAM" id="SSF56112">
    <property type="entry name" value="Protein kinase-like (PK-like)"/>
    <property type="match status" value="1"/>
</dbReference>
<dbReference type="InterPro" id="IPR011009">
    <property type="entry name" value="Kinase-like_dom_sf"/>
</dbReference>
<evidence type="ECO:0000256" key="9">
    <source>
        <dbReference type="ARBA" id="ARBA00023211"/>
    </source>
</evidence>
<keyword evidence="9" id="KW-0464">Manganese</keyword>
<comment type="catalytic activity">
    <reaction evidence="10">
        <text>L-threonyl-[protein] + ATP = O-phospho-L-threonyl-[protein] + ADP + H(+)</text>
        <dbReference type="Rhea" id="RHEA:46608"/>
        <dbReference type="Rhea" id="RHEA-COMP:11060"/>
        <dbReference type="Rhea" id="RHEA-COMP:11605"/>
        <dbReference type="ChEBI" id="CHEBI:15378"/>
        <dbReference type="ChEBI" id="CHEBI:30013"/>
        <dbReference type="ChEBI" id="CHEBI:30616"/>
        <dbReference type="ChEBI" id="CHEBI:61977"/>
        <dbReference type="ChEBI" id="CHEBI:456216"/>
        <dbReference type="EC" id="2.7.11.1"/>
    </reaction>
</comment>
<feature type="domain" description="NAF" evidence="15">
    <location>
        <begin position="318"/>
        <end position="342"/>
    </location>
</feature>
<reference evidence="16" key="2">
    <citation type="submission" date="2023-05" db="EMBL/GenBank/DDBJ databases">
        <authorList>
            <person name="Schelkunov M.I."/>
        </authorList>
    </citation>
    <scope>NUCLEOTIDE SEQUENCE</scope>
    <source>
        <strain evidence="16">Hsosn_3</strain>
        <tissue evidence="16">Leaf</tissue>
    </source>
</reference>
<dbReference type="InterPro" id="IPR008271">
    <property type="entry name" value="Ser/Thr_kinase_AS"/>
</dbReference>
<dbReference type="PANTHER" id="PTHR43895">
    <property type="entry name" value="CALCIUM/CALMODULIN-DEPENDENT PROTEIN KINASE KINASE-RELATED"/>
    <property type="match status" value="1"/>
</dbReference>
<name>A0AAD8HZW6_9APIA</name>
<comment type="catalytic activity">
    <reaction evidence="11">
        <text>L-seryl-[protein] + ATP = O-phospho-L-seryl-[protein] + ADP + H(+)</text>
        <dbReference type="Rhea" id="RHEA:17989"/>
        <dbReference type="Rhea" id="RHEA-COMP:9863"/>
        <dbReference type="Rhea" id="RHEA-COMP:11604"/>
        <dbReference type="ChEBI" id="CHEBI:15378"/>
        <dbReference type="ChEBI" id="CHEBI:29999"/>
        <dbReference type="ChEBI" id="CHEBI:30616"/>
        <dbReference type="ChEBI" id="CHEBI:83421"/>
        <dbReference type="ChEBI" id="CHEBI:456216"/>
        <dbReference type="EC" id="2.7.11.1"/>
    </reaction>
</comment>
<gene>
    <name evidence="16" type="ORF">POM88_031700</name>
</gene>
<organism evidence="16 17">
    <name type="scientific">Heracleum sosnowskyi</name>
    <dbReference type="NCBI Taxonomy" id="360622"/>
    <lineage>
        <taxon>Eukaryota</taxon>
        <taxon>Viridiplantae</taxon>
        <taxon>Streptophyta</taxon>
        <taxon>Embryophyta</taxon>
        <taxon>Tracheophyta</taxon>
        <taxon>Spermatophyta</taxon>
        <taxon>Magnoliopsida</taxon>
        <taxon>eudicotyledons</taxon>
        <taxon>Gunneridae</taxon>
        <taxon>Pentapetalae</taxon>
        <taxon>asterids</taxon>
        <taxon>campanulids</taxon>
        <taxon>Apiales</taxon>
        <taxon>Apiaceae</taxon>
        <taxon>Apioideae</taxon>
        <taxon>apioid superclade</taxon>
        <taxon>Tordylieae</taxon>
        <taxon>Tordyliinae</taxon>
        <taxon>Heracleum</taxon>
    </lineage>
</organism>
<proteinExistence type="inferred from homology"/>
<dbReference type="EC" id="2.7.11.1" evidence="3"/>
<keyword evidence="8 12" id="KW-0067">ATP-binding</keyword>
<feature type="binding site" evidence="12">
    <location>
        <position position="50"/>
    </location>
    <ligand>
        <name>ATP</name>
        <dbReference type="ChEBI" id="CHEBI:30616"/>
    </ligand>
</feature>
<dbReference type="PROSITE" id="PS50816">
    <property type="entry name" value="NAF"/>
    <property type="match status" value="1"/>
</dbReference>
<dbReference type="Pfam" id="PF03822">
    <property type="entry name" value="NAF"/>
    <property type="match status" value="1"/>
</dbReference>
<evidence type="ECO:0000256" key="12">
    <source>
        <dbReference type="PROSITE-ProRule" id="PRU10141"/>
    </source>
</evidence>
<keyword evidence="5" id="KW-0808">Transferase</keyword>
<dbReference type="AlphaFoldDB" id="A0AAD8HZW6"/>
<evidence type="ECO:0000313" key="16">
    <source>
        <dbReference type="EMBL" id="KAK1375507.1"/>
    </source>
</evidence>
<dbReference type="GO" id="GO:0005524">
    <property type="term" value="F:ATP binding"/>
    <property type="evidence" value="ECO:0007669"/>
    <property type="project" value="UniProtKB-UniRule"/>
</dbReference>
<keyword evidence="4 13" id="KW-0723">Serine/threonine-protein kinase</keyword>
<dbReference type="InterPro" id="IPR004041">
    <property type="entry name" value="NAF_dom"/>
</dbReference>
<evidence type="ECO:0000256" key="1">
    <source>
        <dbReference type="ARBA" id="ARBA00001936"/>
    </source>
</evidence>
<dbReference type="FunFam" id="3.30.310.80:FF:000002">
    <property type="entry name" value="Non-specific serine/threonine protein kinase"/>
    <property type="match status" value="1"/>
</dbReference>
<dbReference type="GO" id="GO:0007165">
    <property type="term" value="P:signal transduction"/>
    <property type="evidence" value="ECO:0007669"/>
    <property type="project" value="InterPro"/>
</dbReference>
<comment type="cofactor">
    <cofactor evidence="1">
        <name>Mn(2+)</name>
        <dbReference type="ChEBI" id="CHEBI:29035"/>
    </cofactor>
</comment>
<sequence>MAPKSSSSANGGSGRTKVGRYELGRTLGEGSFAKVKFARNPQTNENVAIKILDKEKVMKHKMIGQIKREISTMKLVRHPNVIRMHEVMASKTKIYIVLEFVTGGELFDKIASKGRLKEDEARKYFQQLINAVDYCHSRGVYHRDLKPENLLLDANGVLKVSDFGLSALPQQVREDGLLHTTCGTPNYVAPEVINNKGYDGAKADLWSCGVILYVLMAGYLPFEEANLMALYKKIFKADFSCPPWFSSSAKKLIKRILDPSPVTRITIQEVIENEWFKKGYQPPRFVQEDVSLEDVNSIFNETGESPNLVVERRDERPAAPVTMNAFELISKSQGLNLSSLFEKQMGLVKRETRFTSKHPASEIISKIEETATPLGFDVKKNNCKLKLQGEKTGRKGHLSVATEIFEVAPSLYMVEVRKAGGDTLEFHKFYKNLSVGLKDIVWRTGEDAKELTQGVA</sequence>
<feature type="domain" description="Protein kinase" evidence="14">
    <location>
        <begin position="21"/>
        <end position="276"/>
    </location>
</feature>
<dbReference type="PROSITE" id="PS00108">
    <property type="entry name" value="PROTEIN_KINASE_ST"/>
    <property type="match status" value="1"/>
</dbReference>
<dbReference type="EMBL" id="JAUIZM010000007">
    <property type="protein sequence ID" value="KAK1375507.1"/>
    <property type="molecule type" value="Genomic_DNA"/>
</dbReference>
<dbReference type="InterPro" id="IPR000719">
    <property type="entry name" value="Prot_kinase_dom"/>
</dbReference>
<evidence type="ECO:0000256" key="5">
    <source>
        <dbReference type="ARBA" id="ARBA00022679"/>
    </source>
</evidence>
<evidence type="ECO:0000256" key="4">
    <source>
        <dbReference type="ARBA" id="ARBA00022527"/>
    </source>
</evidence>
<evidence type="ECO:0000256" key="6">
    <source>
        <dbReference type="ARBA" id="ARBA00022741"/>
    </source>
</evidence>
<reference evidence="16" key="1">
    <citation type="submission" date="2023-02" db="EMBL/GenBank/DDBJ databases">
        <title>Genome of toxic invasive species Heracleum sosnowskyi carries increased number of genes despite the absence of recent whole-genome duplications.</title>
        <authorList>
            <person name="Schelkunov M."/>
            <person name="Shtratnikova V."/>
            <person name="Makarenko M."/>
            <person name="Klepikova A."/>
            <person name="Omelchenko D."/>
            <person name="Novikova G."/>
            <person name="Obukhova E."/>
            <person name="Bogdanov V."/>
            <person name="Penin A."/>
            <person name="Logacheva M."/>
        </authorList>
    </citation>
    <scope>NUCLEOTIDE SEQUENCE</scope>
    <source>
        <strain evidence="16">Hsosn_3</strain>
        <tissue evidence="16">Leaf</tissue>
    </source>
</reference>
<accession>A0AAD8HZW6</accession>
<evidence type="ECO:0000256" key="2">
    <source>
        <dbReference type="ARBA" id="ARBA00006234"/>
    </source>
</evidence>
<dbReference type="Pfam" id="PF00069">
    <property type="entry name" value="Pkinase"/>
    <property type="match status" value="1"/>
</dbReference>
<dbReference type="Gene3D" id="3.30.200.20">
    <property type="entry name" value="Phosphorylase Kinase, domain 1"/>
    <property type="match status" value="1"/>
</dbReference>
<dbReference type="InterPro" id="IPR017441">
    <property type="entry name" value="Protein_kinase_ATP_BS"/>
</dbReference>
<dbReference type="PROSITE" id="PS00107">
    <property type="entry name" value="PROTEIN_KINASE_ATP"/>
    <property type="match status" value="1"/>
</dbReference>
<evidence type="ECO:0000259" key="14">
    <source>
        <dbReference type="PROSITE" id="PS50011"/>
    </source>
</evidence>
<dbReference type="FunFam" id="1.10.510.10:FF:000279">
    <property type="entry name" value="Non-specific serine/threonine protein kinase"/>
    <property type="match status" value="1"/>
</dbReference>
<dbReference type="FunFam" id="3.30.200.20:FF:000096">
    <property type="entry name" value="Non-specific serine/threonine protein kinase"/>
    <property type="match status" value="1"/>
</dbReference>
<dbReference type="Gene3D" id="1.10.510.10">
    <property type="entry name" value="Transferase(Phosphotransferase) domain 1"/>
    <property type="match status" value="1"/>
</dbReference>
<comment type="similarity">
    <text evidence="2">Belongs to the protein kinase superfamily. CAMK Ser/Thr protein kinase family. SNF1 subfamily.</text>
</comment>
<evidence type="ECO:0000256" key="11">
    <source>
        <dbReference type="ARBA" id="ARBA00048679"/>
    </source>
</evidence>
<protein>
    <recommendedName>
        <fullName evidence="3">non-specific serine/threonine protein kinase</fullName>
        <ecNumber evidence="3">2.7.11.1</ecNumber>
    </recommendedName>
</protein>
<dbReference type="PANTHER" id="PTHR43895:SF123">
    <property type="entry name" value="NON-SPECIFIC SERINE_THREONINE PROTEIN KINASE"/>
    <property type="match status" value="1"/>
</dbReference>
<evidence type="ECO:0000256" key="7">
    <source>
        <dbReference type="ARBA" id="ARBA00022777"/>
    </source>
</evidence>
<dbReference type="Proteomes" id="UP001237642">
    <property type="component" value="Unassembled WGS sequence"/>
</dbReference>
<evidence type="ECO:0000256" key="3">
    <source>
        <dbReference type="ARBA" id="ARBA00012513"/>
    </source>
</evidence>
<comment type="caution">
    <text evidence="16">The sequence shown here is derived from an EMBL/GenBank/DDBJ whole genome shotgun (WGS) entry which is preliminary data.</text>
</comment>
<dbReference type="Gene3D" id="3.30.310.80">
    <property type="entry name" value="Kinase associated domain 1, KA1"/>
    <property type="match status" value="1"/>
</dbReference>
<keyword evidence="17" id="KW-1185">Reference proteome</keyword>
<evidence type="ECO:0000256" key="10">
    <source>
        <dbReference type="ARBA" id="ARBA00047899"/>
    </source>
</evidence>
<dbReference type="SMART" id="SM00220">
    <property type="entry name" value="S_TKc"/>
    <property type="match status" value="1"/>
</dbReference>